<dbReference type="Proteomes" id="UP001315967">
    <property type="component" value="Chromosome"/>
</dbReference>
<protein>
    <recommendedName>
        <fullName evidence="3 8">Diaminopimelate epimerase</fullName>
        <shortName evidence="8">DAP epimerase</shortName>
        <ecNumber evidence="3 8">5.1.1.7</ecNumber>
    </recommendedName>
    <alternativeName>
        <fullName evidence="8">PLP-independent amino acid racemase</fullName>
    </alternativeName>
</protein>
<comment type="similarity">
    <text evidence="2 8">Belongs to the diaminopimelate epimerase family.</text>
</comment>
<evidence type="ECO:0000256" key="5">
    <source>
        <dbReference type="ARBA" id="ARBA00023154"/>
    </source>
</evidence>
<evidence type="ECO:0000256" key="4">
    <source>
        <dbReference type="ARBA" id="ARBA00022605"/>
    </source>
</evidence>
<keyword evidence="5 8" id="KW-0457">Lysine biosynthesis</keyword>
<evidence type="ECO:0000256" key="2">
    <source>
        <dbReference type="ARBA" id="ARBA00010219"/>
    </source>
</evidence>
<proteinExistence type="inferred from homology"/>
<dbReference type="Pfam" id="PF01678">
    <property type="entry name" value="DAP_epimerase"/>
    <property type="match status" value="2"/>
</dbReference>
<feature type="binding site" evidence="8">
    <location>
        <position position="19"/>
    </location>
    <ligand>
        <name>substrate</name>
    </ligand>
</feature>
<reference evidence="10 11" key="1">
    <citation type="submission" date="2022-08" db="EMBL/GenBank/DDBJ databases">
        <title>Aerococcaceae sp. nov isolated from spoiled eye mask.</title>
        <authorList>
            <person name="Zhou G."/>
            <person name="Xie X.-B."/>
            <person name="Shi Q.-S."/>
            <person name="Wang Y.-S."/>
            <person name="Wen X."/>
            <person name="Peng H."/>
            <person name="Yang X.-J."/>
            <person name="Tao H.-B."/>
            <person name="Huang X.-M."/>
        </authorList>
    </citation>
    <scope>NUCLEOTIDE SEQUENCE [LARGE SCALE GENOMIC DNA]</scope>
    <source>
        <strain evidence="11">DM20194951</strain>
    </source>
</reference>
<dbReference type="HAMAP" id="MF_00197">
    <property type="entry name" value="DAP_epimerase"/>
    <property type="match status" value="1"/>
</dbReference>
<dbReference type="NCBIfam" id="TIGR00652">
    <property type="entry name" value="DapF"/>
    <property type="match status" value="1"/>
</dbReference>
<evidence type="ECO:0000256" key="9">
    <source>
        <dbReference type="PROSITE-ProRule" id="PRU10125"/>
    </source>
</evidence>
<evidence type="ECO:0000256" key="8">
    <source>
        <dbReference type="HAMAP-Rule" id="MF_00197"/>
    </source>
</evidence>
<feature type="site" description="Could be important to modulate the pK values of the two catalytic cysteine residues" evidence="8">
    <location>
        <position position="171"/>
    </location>
</feature>
<evidence type="ECO:0000256" key="6">
    <source>
        <dbReference type="ARBA" id="ARBA00023235"/>
    </source>
</evidence>
<dbReference type="PANTHER" id="PTHR31689">
    <property type="entry name" value="DIAMINOPIMELATE EPIMERASE, CHLOROPLASTIC"/>
    <property type="match status" value="1"/>
</dbReference>
<dbReference type="InterPro" id="IPR001653">
    <property type="entry name" value="DAP_epimerase_DapF"/>
</dbReference>
<keyword evidence="8" id="KW-0963">Cytoplasm</keyword>
<feature type="binding site" evidence="8">
    <location>
        <position position="169"/>
    </location>
    <ligand>
        <name>substrate</name>
    </ligand>
</feature>
<dbReference type="RefSeq" id="WP_313794534.1">
    <property type="nucleotide sequence ID" value="NZ_CP102453.1"/>
</dbReference>
<comment type="subunit">
    <text evidence="8">Homodimer.</text>
</comment>
<feature type="binding site" evidence="8">
    <location>
        <begin position="220"/>
        <end position="221"/>
    </location>
    <ligand>
        <name>substrate</name>
    </ligand>
</feature>
<evidence type="ECO:0000313" key="10">
    <source>
        <dbReference type="EMBL" id="UUX35041.1"/>
    </source>
</evidence>
<feature type="active site" evidence="9">
    <location>
        <position position="79"/>
    </location>
</feature>
<feature type="binding site" evidence="8">
    <location>
        <position position="70"/>
    </location>
    <ligand>
        <name>substrate</name>
    </ligand>
</feature>
<feature type="binding site" evidence="8">
    <location>
        <begin position="80"/>
        <end position="81"/>
    </location>
    <ligand>
        <name>substrate</name>
    </ligand>
</feature>
<name>A0ABY5P8X7_9LACT</name>
<accession>A0ABY5P8X7</accession>
<evidence type="ECO:0000313" key="11">
    <source>
        <dbReference type="Proteomes" id="UP001315967"/>
    </source>
</evidence>
<evidence type="ECO:0000256" key="3">
    <source>
        <dbReference type="ARBA" id="ARBA00013080"/>
    </source>
</evidence>
<feature type="binding site" evidence="8">
    <location>
        <position position="202"/>
    </location>
    <ligand>
        <name>substrate</name>
    </ligand>
</feature>
<keyword evidence="6 8" id="KW-0413">Isomerase</keyword>
<comment type="pathway">
    <text evidence="1 8">Amino-acid biosynthesis; L-lysine biosynthesis via DAP pathway; DL-2,6-diaminopimelate from LL-2,6-diaminopimelate: step 1/1.</text>
</comment>
<dbReference type="EMBL" id="CP102453">
    <property type="protein sequence ID" value="UUX35041.1"/>
    <property type="molecule type" value="Genomic_DNA"/>
</dbReference>
<dbReference type="EC" id="5.1.1.7" evidence="3 8"/>
<keyword evidence="11" id="KW-1185">Reference proteome</keyword>
<gene>
    <name evidence="8 10" type="primary">dapF</name>
    <name evidence="10" type="ORF">NRE15_05200</name>
</gene>
<comment type="function">
    <text evidence="8">Catalyzes the stereoinversion of LL-2,6-diaminopimelate (L,L-DAP) to meso-diaminopimelate (meso-DAP), a precursor of L-lysine and an essential component of the bacterial peptidoglycan.</text>
</comment>
<comment type="caution">
    <text evidence="8">Lacks conserved residue(s) required for the propagation of feature annotation.</text>
</comment>
<dbReference type="PANTHER" id="PTHR31689:SF0">
    <property type="entry name" value="DIAMINOPIMELATE EPIMERASE"/>
    <property type="match status" value="1"/>
</dbReference>
<feature type="active site" description="Proton donor" evidence="8">
    <location>
        <position position="79"/>
    </location>
</feature>
<dbReference type="InterPro" id="IPR018510">
    <property type="entry name" value="DAP_epimerase_AS"/>
</dbReference>
<feature type="binding site" evidence="8">
    <location>
        <begin position="230"/>
        <end position="231"/>
    </location>
    <ligand>
        <name>substrate</name>
    </ligand>
</feature>
<feature type="active site" description="Proton acceptor" evidence="8">
    <location>
        <position position="229"/>
    </location>
</feature>
<evidence type="ECO:0000256" key="1">
    <source>
        <dbReference type="ARBA" id="ARBA00005196"/>
    </source>
</evidence>
<sequence>MTETSRRSIPFTKMEGAGNDYVYINDLDGTIPNLSELAIEMSRPHFGVGSDGLIALQPSSEADFKMRMFNADGSEGRMCGNGIRCLAAFAYENSLTDKTNLTIETLSGVKTVQLMMNSTDNIIAARVDMGKPILNTQLIPINTSATQWLNQDFVVNDETYQVTAVSMGNPHLVIYQEGIDELDLPEVGPFFENHPLFPEKMNTEFVEVISPNEVRMRVWERGSGETLACGTGACAVAVASVLNGLTATKVVVHLKGGQLNIEWDRENTGNVFMEGAVRTIFTGEYFSQNS</sequence>
<comment type="catalytic activity">
    <reaction evidence="7 8">
        <text>(2S,6S)-2,6-diaminopimelate = meso-2,6-diaminopimelate</text>
        <dbReference type="Rhea" id="RHEA:15393"/>
        <dbReference type="ChEBI" id="CHEBI:57609"/>
        <dbReference type="ChEBI" id="CHEBI:57791"/>
        <dbReference type="EC" id="5.1.1.7"/>
    </reaction>
</comment>
<dbReference type="GO" id="GO:0008837">
    <property type="term" value="F:diaminopimelate epimerase activity"/>
    <property type="evidence" value="ECO:0007669"/>
    <property type="project" value="UniProtKB-EC"/>
</dbReference>
<comment type="subcellular location">
    <subcellularLocation>
        <location evidence="8">Cytoplasm</location>
    </subcellularLocation>
</comment>
<dbReference type="Gene3D" id="3.10.310.10">
    <property type="entry name" value="Diaminopimelate Epimerase, Chain A, domain 1"/>
    <property type="match status" value="2"/>
</dbReference>
<organism evidence="10 11">
    <name type="scientific">Fundicoccus culcitae</name>
    <dbReference type="NCBI Taxonomy" id="2969821"/>
    <lineage>
        <taxon>Bacteria</taxon>
        <taxon>Bacillati</taxon>
        <taxon>Bacillota</taxon>
        <taxon>Bacilli</taxon>
        <taxon>Lactobacillales</taxon>
        <taxon>Aerococcaceae</taxon>
        <taxon>Fundicoccus</taxon>
    </lineage>
</organism>
<keyword evidence="4 8" id="KW-0028">Amino-acid biosynthesis</keyword>
<evidence type="ECO:0000256" key="7">
    <source>
        <dbReference type="ARBA" id="ARBA00051712"/>
    </source>
</evidence>
<dbReference type="SUPFAM" id="SSF54506">
    <property type="entry name" value="Diaminopimelate epimerase-like"/>
    <property type="match status" value="2"/>
</dbReference>
<feature type="site" description="Could be important to modulate the pK values of the two catalytic cysteine residues" evidence="8">
    <location>
        <position position="220"/>
    </location>
</feature>
<dbReference type="PROSITE" id="PS01326">
    <property type="entry name" value="DAP_EPIMERASE"/>
    <property type="match status" value="1"/>
</dbReference>